<feature type="transmembrane region" description="Helical" evidence="1">
    <location>
        <begin position="371"/>
        <end position="388"/>
    </location>
</feature>
<dbReference type="HOGENOM" id="CLU_679466_0_0_5"/>
<dbReference type="KEGG" id="smx:SM11_chr1698"/>
<feature type="transmembrane region" description="Helical" evidence="1">
    <location>
        <begin position="249"/>
        <end position="268"/>
    </location>
</feature>
<keyword evidence="1" id="KW-0472">Membrane</keyword>
<evidence type="ECO:0000256" key="1">
    <source>
        <dbReference type="SAM" id="Phobius"/>
    </source>
</evidence>
<feature type="transmembrane region" description="Helical" evidence="1">
    <location>
        <begin position="20"/>
        <end position="42"/>
    </location>
</feature>
<feature type="transmembrane region" description="Helical" evidence="1">
    <location>
        <begin position="275"/>
        <end position="298"/>
    </location>
</feature>
<feature type="transmembrane region" description="Helical" evidence="1">
    <location>
        <begin position="346"/>
        <end position="365"/>
    </location>
</feature>
<feature type="transmembrane region" description="Helical" evidence="1">
    <location>
        <begin position="54"/>
        <end position="73"/>
    </location>
</feature>
<organism evidence="2 3">
    <name type="scientific">Sinorhizobium meliloti (strain SM11)</name>
    <dbReference type="NCBI Taxonomy" id="707241"/>
    <lineage>
        <taxon>Bacteria</taxon>
        <taxon>Pseudomonadati</taxon>
        <taxon>Pseudomonadota</taxon>
        <taxon>Alphaproteobacteria</taxon>
        <taxon>Hyphomicrobiales</taxon>
        <taxon>Rhizobiaceae</taxon>
        <taxon>Sinorhizobium/Ensifer group</taxon>
        <taxon>Sinorhizobium</taxon>
    </lineage>
</organism>
<protein>
    <submittedName>
        <fullName evidence="2">Hypothetical integral membrane protein</fullName>
    </submittedName>
</protein>
<dbReference type="AlphaFoldDB" id="F7X8P9"/>
<evidence type="ECO:0000313" key="3">
    <source>
        <dbReference type="Proteomes" id="UP000009045"/>
    </source>
</evidence>
<dbReference type="PATRIC" id="fig|707241.3.peg.1781"/>
<proteinExistence type="predicted"/>
<name>F7X8P9_SINMM</name>
<feature type="transmembrane region" description="Helical" evidence="1">
    <location>
        <begin position="310"/>
        <end position="334"/>
    </location>
</feature>
<dbReference type="EMBL" id="CP001830">
    <property type="protein sequence ID" value="AEH78967.1"/>
    <property type="molecule type" value="Genomic_DNA"/>
</dbReference>
<keyword evidence="1" id="KW-1133">Transmembrane helix</keyword>
<evidence type="ECO:0000313" key="2">
    <source>
        <dbReference type="EMBL" id="AEH78967.1"/>
    </source>
</evidence>
<reference evidence="2 3" key="1">
    <citation type="journal article" date="2011" name="J. Biotechnol.">
        <title>The complete genome sequence of the dominant Sinorhizobium meliloti field isolate SM11 extends the S. meliloti pan-genome.</title>
        <authorList>
            <person name="Schneiker-Bekel S."/>
            <person name="Wibberg D."/>
            <person name="Bekel T."/>
            <person name="Blom J."/>
            <person name="Linke B."/>
            <person name="Neuweger H."/>
            <person name="Stiens M."/>
            <person name="Vorholter F.J."/>
            <person name="Weidner S."/>
            <person name="Goesmann A."/>
            <person name="Puhler A."/>
            <person name="Schluter A."/>
        </authorList>
    </citation>
    <scope>NUCLEOTIDE SEQUENCE [LARGE SCALE GENOMIC DNA]</scope>
    <source>
        <strain evidence="2 3">SM11</strain>
    </source>
</reference>
<feature type="transmembrane region" description="Helical" evidence="1">
    <location>
        <begin position="188"/>
        <end position="212"/>
    </location>
</feature>
<accession>F7X8P9</accession>
<feature type="transmembrane region" description="Helical" evidence="1">
    <location>
        <begin position="129"/>
        <end position="150"/>
    </location>
</feature>
<feature type="transmembrane region" description="Helical" evidence="1">
    <location>
        <begin position="93"/>
        <end position="117"/>
    </location>
</feature>
<dbReference type="Proteomes" id="UP000009045">
    <property type="component" value="Chromosome"/>
</dbReference>
<gene>
    <name evidence="2" type="ordered locus">SM11_chr1698</name>
</gene>
<keyword evidence="1" id="KW-0812">Transmembrane</keyword>
<feature type="transmembrane region" description="Helical" evidence="1">
    <location>
        <begin position="162"/>
        <end position="181"/>
    </location>
</feature>
<sequence>MPLPSDRMRRDDKRGRSAVSYIISTAYAAVLLSAVFVIVRWGSVHCRGQTPVGIYTFVALLFTAGLDMGLVMLPLTEFPAYAADDAYGFTNPLAIEFGMWGPLVWMMYFLSAFYFVVLEPRLRIFEIALVKWVYNLTVIATCAFTCYLFLTALPSYIEGISMPARWAIVVAVIAASVYSSSNVSFMKWLAVTSTWMFVTLAVVALLAAAYYYSDIGISGLASNMGLLSDYFANLHRFVSPITEYHEFYLFWWFSWSIMIGQFVSMFAGGLRTWRLAVAMILLPSIPLAVWFAVLYIYFQQQIVFPTWLNWFMVTVGIIFVVNSLDSLIRLYGLNLGWTKSRLGARAYYPLHFLLQLGLVMAYQFTPFRIEWVGVIVIGIYAAIYVLILRHHVHVRAAVTEARCAAA</sequence>